<keyword evidence="3" id="KW-1185">Reference proteome</keyword>
<sequence length="197" mass="20414">MSSSVDDHVHTSNNPTAQSGGSAAASGSAAVSVHAAPAPAAAASASASATASASASAAAAAVTPASVLDGLKAHKEWARAVAFDSDGRVIASTFKLVDAEVDAWLKLFDKREDTIASGILLLNEQYDVHRFHPPLIYGRRGDPAVEESEGIAVCRAERKSAATPYVYCLITYTYPTLSARAAPQLRAFCETQLANLP</sequence>
<reference evidence="2" key="1">
    <citation type="submission" date="2021-12" db="EMBL/GenBank/DDBJ databases">
        <title>Prjna785345.</title>
        <authorList>
            <person name="Rujirawat T."/>
            <person name="Krajaejun T."/>
        </authorList>
    </citation>
    <scope>NUCLEOTIDE SEQUENCE</scope>
    <source>
        <strain evidence="2">Pi057C3</strain>
    </source>
</reference>
<accession>A0AAD5L9M9</accession>
<feature type="compositionally biased region" description="Basic and acidic residues" evidence="1">
    <location>
        <begin position="1"/>
        <end position="10"/>
    </location>
</feature>
<feature type="region of interest" description="Disordered" evidence="1">
    <location>
        <begin position="1"/>
        <end position="24"/>
    </location>
</feature>
<gene>
    <name evidence="2" type="ORF">P43SY_007553</name>
</gene>
<dbReference type="Gene3D" id="3.30.450.30">
    <property type="entry name" value="Dynein light chain 2a, cytoplasmic"/>
    <property type="match status" value="1"/>
</dbReference>
<dbReference type="Proteomes" id="UP001209570">
    <property type="component" value="Unassembled WGS sequence"/>
</dbReference>
<evidence type="ECO:0008006" key="4">
    <source>
        <dbReference type="Google" id="ProtNLM"/>
    </source>
</evidence>
<organism evidence="2 3">
    <name type="scientific">Pythium insidiosum</name>
    <name type="common">Pythiosis disease agent</name>
    <dbReference type="NCBI Taxonomy" id="114742"/>
    <lineage>
        <taxon>Eukaryota</taxon>
        <taxon>Sar</taxon>
        <taxon>Stramenopiles</taxon>
        <taxon>Oomycota</taxon>
        <taxon>Peronosporomycetes</taxon>
        <taxon>Pythiales</taxon>
        <taxon>Pythiaceae</taxon>
        <taxon>Pythium</taxon>
    </lineage>
</organism>
<dbReference type="InterPro" id="IPR036140">
    <property type="entry name" value="PFN_sf"/>
</dbReference>
<proteinExistence type="predicted"/>
<name>A0AAD5L9M9_PYTIN</name>
<dbReference type="PANTHER" id="PTHR41752:SF1">
    <property type="entry name" value="PROFILIN"/>
    <property type="match status" value="1"/>
</dbReference>
<evidence type="ECO:0000256" key="1">
    <source>
        <dbReference type="SAM" id="MobiDB-lite"/>
    </source>
</evidence>
<evidence type="ECO:0000313" key="2">
    <source>
        <dbReference type="EMBL" id="KAJ0393711.1"/>
    </source>
</evidence>
<protein>
    <recommendedName>
        <fullName evidence="4">Profilin</fullName>
    </recommendedName>
</protein>
<comment type="caution">
    <text evidence="2">The sequence shown here is derived from an EMBL/GenBank/DDBJ whole genome shotgun (WGS) entry which is preliminary data.</text>
</comment>
<dbReference type="AlphaFoldDB" id="A0AAD5L9M9"/>
<dbReference type="SUPFAM" id="SSF55770">
    <property type="entry name" value="Profilin (actin-binding protein)"/>
    <property type="match status" value="1"/>
</dbReference>
<evidence type="ECO:0000313" key="3">
    <source>
        <dbReference type="Proteomes" id="UP001209570"/>
    </source>
</evidence>
<dbReference type="PANTHER" id="PTHR41752">
    <property type="entry name" value="PROFILIN"/>
    <property type="match status" value="1"/>
</dbReference>
<dbReference type="EMBL" id="JAKCXM010000469">
    <property type="protein sequence ID" value="KAJ0393711.1"/>
    <property type="molecule type" value="Genomic_DNA"/>
</dbReference>